<dbReference type="SMART" id="SM00535">
    <property type="entry name" value="RIBOc"/>
    <property type="match status" value="1"/>
</dbReference>
<dbReference type="CDD" id="cd10845">
    <property type="entry name" value="DSRM_RNAse_III_family"/>
    <property type="match status" value="1"/>
</dbReference>
<dbReference type="InterPro" id="IPR000999">
    <property type="entry name" value="RNase_III_dom"/>
</dbReference>
<keyword evidence="2" id="KW-0698">rRNA processing</keyword>
<dbReference type="GO" id="GO:0003725">
    <property type="term" value="F:double-stranded RNA binding"/>
    <property type="evidence" value="ECO:0007669"/>
    <property type="project" value="TreeGrafter"/>
</dbReference>
<evidence type="ECO:0000259" key="12">
    <source>
        <dbReference type="PROSITE" id="PS50142"/>
    </source>
</evidence>
<evidence type="ECO:0000256" key="1">
    <source>
        <dbReference type="ARBA" id="ARBA00022490"/>
    </source>
</evidence>
<dbReference type="Gene3D" id="3.30.160.20">
    <property type="match status" value="1"/>
</dbReference>
<dbReference type="CDD" id="cd00593">
    <property type="entry name" value="RIBOc"/>
    <property type="match status" value="1"/>
</dbReference>
<keyword evidence="10" id="KW-0694">RNA-binding</keyword>
<protein>
    <submittedName>
        <fullName evidence="13">Unannotated protein</fullName>
    </submittedName>
</protein>
<keyword evidence="4" id="KW-0819">tRNA processing</keyword>
<evidence type="ECO:0000259" key="11">
    <source>
        <dbReference type="PROSITE" id="PS50137"/>
    </source>
</evidence>
<organism evidence="13">
    <name type="scientific">freshwater metagenome</name>
    <dbReference type="NCBI Taxonomy" id="449393"/>
    <lineage>
        <taxon>unclassified sequences</taxon>
        <taxon>metagenomes</taxon>
        <taxon>ecological metagenomes</taxon>
    </lineage>
</organism>
<dbReference type="FunFam" id="3.30.160.20:FF:000003">
    <property type="entry name" value="Ribonuclease 3"/>
    <property type="match status" value="1"/>
</dbReference>
<dbReference type="GO" id="GO:0046872">
    <property type="term" value="F:metal ion binding"/>
    <property type="evidence" value="ECO:0007669"/>
    <property type="project" value="UniProtKB-KW"/>
</dbReference>
<dbReference type="GO" id="GO:0006364">
    <property type="term" value="P:rRNA processing"/>
    <property type="evidence" value="ECO:0007669"/>
    <property type="project" value="UniProtKB-KW"/>
</dbReference>
<keyword evidence="8" id="KW-0378">Hydrolase</keyword>
<evidence type="ECO:0000256" key="5">
    <source>
        <dbReference type="ARBA" id="ARBA00022722"/>
    </source>
</evidence>
<evidence type="ECO:0000256" key="3">
    <source>
        <dbReference type="ARBA" id="ARBA00022664"/>
    </source>
</evidence>
<dbReference type="PANTHER" id="PTHR11207">
    <property type="entry name" value="RIBONUCLEASE III"/>
    <property type="match status" value="1"/>
</dbReference>
<evidence type="ECO:0000256" key="2">
    <source>
        <dbReference type="ARBA" id="ARBA00022552"/>
    </source>
</evidence>
<dbReference type="PANTHER" id="PTHR11207:SF0">
    <property type="entry name" value="RIBONUCLEASE 3"/>
    <property type="match status" value="1"/>
</dbReference>
<keyword evidence="1" id="KW-0963">Cytoplasm</keyword>
<dbReference type="SUPFAM" id="SSF69065">
    <property type="entry name" value="RNase III domain-like"/>
    <property type="match status" value="1"/>
</dbReference>
<evidence type="ECO:0000256" key="7">
    <source>
        <dbReference type="ARBA" id="ARBA00022759"/>
    </source>
</evidence>
<dbReference type="AlphaFoldDB" id="A0A6J6IF60"/>
<dbReference type="Pfam" id="PF14622">
    <property type="entry name" value="Ribonucleas_3_3"/>
    <property type="match status" value="1"/>
</dbReference>
<name>A0A6J6IF60_9ZZZZ</name>
<dbReference type="GO" id="GO:0010468">
    <property type="term" value="P:regulation of gene expression"/>
    <property type="evidence" value="ECO:0007669"/>
    <property type="project" value="TreeGrafter"/>
</dbReference>
<dbReference type="PROSITE" id="PS50137">
    <property type="entry name" value="DS_RBD"/>
    <property type="match status" value="1"/>
</dbReference>
<dbReference type="Gene3D" id="1.10.1520.10">
    <property type="entry name" value="Ribonuclease III domain"/>
    <property type="match status" value="1"/>
</dbReference>
<dbReference type="GO" id="GO:0008033">
    <property type="term" value="P:tRNA processing"/>
    <property type="evidence" value="ECO:0007669"/>
    <property type="project" value="UniProtKB-KW"/>
</dbReference>
<dbReference type="GO" id="GO:0004525">
    <property type="term" value="F:ribonuclease III activity"/>
    <property type="evidence" value="ECO:0007669"/>
    <property type="project" value="InterPro"/>
</dbReference>
<accession>A0A6J6IF60</accession>
<dbReference type="GO" id="GO:0006397">
    <property type="term" value="P:mRNA processing"/>
    <property type="evidence" value="ECO:0007669"/>
    <property type="project" value="UniProtKB-KW"/>
</dbReference>
<keyword evidence="5" id="KW-0540">Nuclease</keyword>
<dbReference type="InterPro" id="IPR014720">
    <property type="entry name" value="dsRBD_dom"/>
</dbReference>
<dbReference type="Pfam" id="PF00035">
    <property type="entry name" value="dsrm"/>
    <property type="match status" value="1"/>
</dbReference>
<proteinExistence type="predicted"/>
<sequence>MGFVVTAHIHDLLTDLPEGELTKVKNAVVSATALSQVATSIGLGEFLRLGKGEDQTGGREKPNLLADAFEAILGAAYVSKGLEAAEGIIRKLVFPLLEDTDSLRANSDPKTTLGEIAQAQSKPAPEYVTTHEGPDHDRTFFATVSIDGKVLGSGQGRSKKLAETQAAIDALAKLPKPKKSK</sequence>
<evidence type="ECO:0000256" key="10">
    <source>
        <dbReference type="ARBA" id="ARBA00022884"/>
    </source>
</evidence>
<evidence type="ECO:0000256" key="4">
    <source>
        <dbReference type="ARBA" id="ARBA00022694"/>
    </source>
</evidence>
<evidence type="ECO:0000256" key="9">
    <source>
        <dbReference type="ARBA" id="ARBA00022842"/>
    </source>
</evidence>
<keyword evidence="3" id="KW-0507">mRNA processing</keyword>
<evidence type="ECO:0000313" key="13">
    <source>
        <dbReference type="EMBL" id="CAB4623507.1"/>
    </source>
</evidence>
<feature type="domain" description="RNase III" evidence="12">
    <location>
        <begin position="1"/>
        <end position="81"/>
    </location>
</feature>
<evidence type="ECO:0000256" key="8">
    <source>
        <dbReference type="ARBA" id="ARBA00022801"/>
    </source>
</evidence>
<dbReference type="SMART" id="SM00358">
    <property type="entry name" value="DSRM"/>
    <property type="match status" value="1"/>
</dbReference>
<gene>
    <name evidence="13" type="ORF">UFOPK2001_00034</name>
</gene>
<evidence type="ECO:0000256" key="6">
    <source>
        <dbReference type="ARBA" id="ARBA00022723"/>
    </source>
</evidence>
<feature type="domain" description="DRBM" evidence="11">
    <location>
        <begin position="108"/>
        <end position="176"/>
    </location>
</feature>
<reference evidence="13" key="1">
    <citation type="submission" date="2020-05" db="EMBL/GenBank/DDBJ databases">
        <authorList>
            <person name="Chiriac C."/>
            <person name="Salcher M."/>
            <person name="Ghai R."/>
            <person name="Kavagutti S V."/>
        </authorList>
    </citation>
    <scope>NUCLEOTIDE SEQUENCE</scope>
</reference>
<keyword evidence="7" id="KW-0255">Endonuclease</keyword>
<dbReference type="PROSITE" id="PS50142">
    <property type="entry name" value="RNASE_3_2"/>
    <property type="match status" value="1"/>
</dbReference>
<dbReference type="SUPFAM" id="SSF54768">
    <property type="entry name" value="dsRNA-binding domain-like"/>
    <property type="match status" value="1"/>
</dbReference>
<keyword evidence="6" id="KW-0479">Metal-binding</keyword>
<keyword evidence="9" id="KW-0460">Magnesium</keyword>
<dbReference type="EMBL" id="CAEZVN010000001">
    <property type="protein sequence ID" value="CAB4623507.1"/>
    <property type="molecule type" value="Genomic_DNA"/>
</dbReference>
<dbReference type="InterPro" id="IPR036389">
    <property type="entry name" value="RNase_III_sf"/>
</dbReference>